<accession>A0A5S9IIG8</accession>
<keyword evidence="2" id="KW-0812">Transmembrane</keyword>
<evidence type="ECO:0000256" key="2">
    <source>
        <dbReference type="SAM" id="Phobius"/>
    </source>
</evidence>
<feature type="transmembrane region" description="Helical" evidence="2">
    <location>
        <begin position="12"/>
        <end position="33"/>
    </location>
</feature>
<dbReference type="RefSeq" id="WP_151966439.1">
    <property type="nucleotide sequence ID" value="NZ_AP019860.1"/>
</dbReference>
<gene>
    <name evidence="3" type="ORF">UABAM_00530</name>
</gene>
<protein>
    <submittedName>
        <fullName evidence="3">Uncharacterized protein</fullName>
    </submittedName>
</protein>
<evidence type="ECO:0000313" key="3">
    <source>
        <dbReference type="EMBL" id="BBM82187.1"/>
    </source>
</evidence>
<evidence type="ECO:0000313" key="4">
    <source>
        <dbReference type="Proteomes" id="UP000326354"/>
    </source>
</evidence>
<feature type="region of interest" description="Disordered" evidence="1">
    <location>
        <begin position="39"/>
        <end position="114"/>
    </location>
</feature>
<keyword evidence="2" id="KW-1133">Transmembrane helix</keyword>
<dbReference type="Proteomes" id="UP000326354">
    <property type="component" value="Chromosome"/>
</dbReference>
<proteinExistence type="predicted"/>
<dbReference type="KEGG" id="uam:UABAM_00530"/>
<feature type="compositionally biased region" description="Polar residues" evidence="1">
    <location>
        <begin position="79"/>
        <end position="88"/>
    </location>
</feature>
<name>A0A5S9IIG8_UABAM</name>
<dbReference type="EMBL" id="AP019860">
    <property type="protein sequence ID" value="BBM82187.1"/>
    <property type="molecule type" value="Genomic_DNA"/>
</dbReference>
<sequence>MTKKSSDYEITTLGQFIAVVVVLGIIYIISLIFPKTAEEKQNSNSAATTKTQNDIARNSTNVKSLQNVSVQKNSKRKNNNTATKVSKNNTKRKSTPKVNTKPKNAPKPNPKVVGYKEPRQKSAYVRKHHDIDVVKSTNYSKMAPLKNPRSKSEKWVMDRIKKYPKDLPRILLQDYGDDGYYINTLGKDALGRHIIPGINPDGQWSTMLYSNINRKGKRIKMILGHNWGKWKDQGFYVHAIYVSNKTISLRNKAGRNLASSLYPVNQSLSKGPVFRFR</sequence>
<keyword evidence="4" id="KW-1185">Reference proteome</keyword>
<reference evidence="3 4" key="1">
    <citation type="submission" date="2019-08" db="EMBL/GenBank/DDBJ databases">
        <title>Complete genome sequence of Candidatus Uab amorphum.</title>
        <authorList>
            <person name="Shiratori T."/>
            <person name="Suzuki S."/>
            <person name="Kakizawa Y."/>
            <person name="Ishida K."/>
        </authorList>
    </citation>
    <scope>NUCLEOTIDE SEQUENCE [LARGE SCALE GENOMIC DNA]</scope>
    <source>
        <strain evidence="3 4">SRT547</strain>
    </source>
</reference>
<organism evidence="3 4">
    <name type="scientific">Uabimicrobium amorphum</name>
    <dbReference type="NCBI Taxonomy" id="2596890"/>
    <lineage>
        <taxon>Bacteria</taxon>
        <taxon>Pseudomonadati</taxon>
        <taxon>Planctomycetota</taxon>
        <taxon>Candidatus Uabimicrobiia</taxon>
        <taxon>Candidatus Uabimicrobiales</taxon>
        <taxon>Candidatus Uabimicrobiaceae</taxon>
        <taxon>Candidatus Uabimicrobium</taxon>
    </lineage>
</organism>
<keyword evidence="2" id="KW-0472">Membrane</keyword>
<feature type="compositionally biased region" description="Polar residues" evidence="1">
    <location>
        <begin position="42"/>
        <end position="72"/>
    </location>
</feature>
<dbReference type="AlphaFoldDB" id="A0A5S9IIG8"/>
<evidence type="ECO:0000256" key="1">
    <source>
        <dbReference type="SAM" id="MobiDB-lite"/>
    </source>
</evidence>